<dbReference type="Proteomes" id="UP000756387">
    <property type="component" value="Unassembled WGS sequence"/>
</dbReference>
<comment type="caution">
    <text evidence="9">The sequence shown here is derived from an EMBL/GenBank/DDBJ whole genome shotgun (WGS) entry which is preliminary data.</text>
</comment>
<keyword evidence="4 7" id="KW-0732">Signal</keyword>
<organism evidence="9 10">
    <name type="scientific">Nocardioides malaquae</name>
    <dbReference type="NCBI Taxonomy" id="2773426"/>
    <lineage>
        <taxon>Bacteria</taxon>
        <taxon>Bacillati</taxon>
        <taxon>Actinomycetota</taxon>
        <taxon>Actinomycetes</taxon>
        <taxon>Propionibacteriales</taxon>
        <taxon>Nocardioidaceae</taxon>
        <taxon>Nocardioides</taxon>
    </lineage>
</organism>
<evidence type="ECO:0000313" key="9">
    <source>
        <dbReference type="EMBL" id="MBE7325934.1"/>
    </source>
</evidence>
<evidence type="ECO:0000256" key="1">
    <source>
        <dbReference type="ARBA" id="ARBA00004193"/>
    </source>
</evidence>
<feature type="signal peptide" evidence="7">
    <location>
        <begin position="1"/>
        <end position="19"/>
    </location>
</feature>
<dbReference type="PROSITE" id="PS51257">
    <property type="entry name" value="PROKAR_LIPOPROTEIN"/>
    <property type="match status" value="1"/>
</dbReference>
<dbReference type="RefSeq" id="WP_193639270.1">
    <property type="nucleotide sequence ID" value="NZ_JADCSA010000019.1"/>
</dbReference>
<comment type="subcellular location">
    <subcellularLocation>
        <location evidence="1">Cell membrane</location>
        <topology evidence="1">Lipid-anchor</topology>
    </subcellularLocation>
</comment>
<dbReference type="InterPro" id="IPR050957">
    <property type="entry name" value="BMP_lipoprotein"/>
</dbReference>
<dbReference type="Pfam" id="PF02608">
    <property type="entry name" value="Bmp"/>
    <property type="match status" value="1"/>
</dbReference>
<dbReference type="PANTHER" id="PTHR34296:SF2">
    <property type="entry name" value="ABC TRANSPORTER GUANOSINE-BINDING PROTEIN NUPN"/>
    <property type="match status" value="1"/>
</dbReference>
<feature type="chain" id="PRO_5045952580" evidence="7">
    <location>
        <begin position="20"/>
        <end position="355"/>
    </location>
</feature>
<dbReference type="SUPFAM" id="SSF53822">
    <property type="entry name" value="Periplasmic binding protein-like I"/>
    <property type="match status" value="1"/>
</dbReference>
<proteinExistence type="inferred from homology"/>
<evidence type="ECO:0000259" key="8">
    <source>
        <dbReference type="Pfam" id="PF02608"/>
    </source>
</evidence>
<evidence type="ECO:0000256" key="7">
    <source>
        <dbReference type="SAM" id="SignalP"/>
    </source>
</evidence>
<comment type="similarity">
    <text evidence="2">Belongs to the BMP lipoprotein family.</text>
</comment>
<dbReference type="EMBL" id="JADCSA010000019">
    <property type="protein sequence ID" value="MBE7325934.1"/>
    <property type="molecule type" value="Genomic_DNA"/>
</dbReference>
<keyword evidence="10" id="KW-1185">Reference proteome</keyword>
<evidence type="ECO:0000313" key="10">
    <source>
        <dbReference type="Proteomes" id="UP000756387"/>
    </source>
</evidence>
<evidence type="ECO:0000256" key="6">
    <source>
        <dbReference type="ARBA" id="ARBA00023288"/>
    </source>
</evidence>
<evidence type="ECO:0000256" key="2">
    <source>
        <dbReference type="ARBA" id="ARBA00008610"/>
    </source>
</evidence>
<dbReference type="InterPro" id="IPR003760">
    <property type="entry name" value="PnrA-like"/>
</dbReference>
<accession>A0ABR9RWK7</accession>
<sequence>MRKAALGGVLAMSASLLVACGEAPEDNGGDTKAADSDFLPCIVSDEGGFNDKSFNELTFNGVKQAADELEVDFKQFESKAEEDYAPALENFVSAGCTAIVAVGFELAEATIASANENEDIDYILIDHNADTDFDGEVNADNVKPVLYDTAQAAFLAGYAAADYTKTGKVGTYGGDQFDTVTIFMDGFKQGVDHYNEVKDADVKVVGMNLFTGSFENDTNAVAKAQQVIDQDVDVIMPVGGPIYGGAMKVIGETDSDVALVGVDADLYESDPTTQEVVFVSVLKSLQQSTYEAVMAAGQGELDYSEYVGTLENGGVGISSFHNFEDKVSDTLPGELEELEQAIIDGDLKVDSYLAD</sequence>
<keyword evidence="3" id="KW-1003">Cell membrane</keyword>
<evidence type="ECO:0000256" key="3">
    <source>
        <dbReference type="ARBA" id="ARBA00022475"/>
    </source>
</evidence>
<feature type="domain" description="ABC transporter substrate-binding protein PnrA-like" evidence="8">
    <location>
        <begin position="43"/>
        <end position="332"/>
    </location>
</feature>
<evidence type="ECO:0000256" key="4">
    <source>
        <dbReference type="ARBA" id="ARBA00022729"/>
    </source>
</evidence>
<evidence type="ECO:0000256" key="5">
    <source>
        <dbReference type="ARBA" id="ARBA00023136"/>
    </source>
</evidence>
<reference evidence="9 10" key="1">
    <citation type="submission" date="2020-10" db="EMBL/GenBank/DDBJ databases">
        <title>Nocardioides sp. isolated from sludge.</title>
        <authorList>
            <person name="Zhang X."/>
        </authorList>
    </citation>
    <scope>NUCLEOTIDE SEQUENCE [LARGE SCALE GENOMIC DNA]</scope>
    <source>
        <strain evidence="9 10">Y6</strain>
    </source>
</reference>
<protein>
    <submittedName>
        <fullName evidence="9">BMP family ABC transporter substrate-binding protein</fullName>
    </submittedName>
</protein>
<gene>
    <name evidence="9" type="ORF">IEQ44_14885</name>
</gene>
<keyword evidence="6" id="KW-0449">Lipoprotein</keyword>
<dbReference type="PANTHER" id="PTHR34296">
    <property type="entry name" value="TRANSCRIPTIONAL ACTIVATOR PROTEIN MED"/>
    <property type="match status" value="1"/>
</dbReference>
<name>A0ABR9RWK7_9ACTN</name>
<keyword evidence="5" id="KW-0472">Membrane</keyword>
<dbReference type="Gene3D" id="3.40.50.2300">
    <property type="match status" value="2"/>
</dbReference>
<dbReference type="InterPro" id="IPR028082">
    <property type="entry name" value="Peripla_BP_I"/>
</dbReference>
<dbReference type="CDD" id="cd06354">
    <property type="entry name" value="PBP1_PrnA-like"/>
    <property type="match status" value="1"/>
</dbReference>